<feature type="compositionally biased region" description="Basic and acidic residues" evidence="1">
    <location>
        <begin position="33"/>
        <end position="43"/>
    </location>
</feature>
<dbReference type="PANTHER" id="PTHR12697">
    <property type="entry name" value="PBS LYASE HEAT-LIKE PROTEIN"/>
    <property type="match status" value="1"/>
</dbReference>
<keyword evidence="3" id="KW-1185">Reference proteome</keyword>
<organism evidence="2 3">
    <name type="scientific">Cystoisospora suis</name>
    <dbReference type="NCBI Taxonomy" id="483139"/>
    <lineage>
        <taxon>Eukaryota</taxon>
        <taxon>Sar</taxon>
        <taxon>Alveolata</taxon>
        <taxon>Apicomplexa</taxon>
        <taxon>Conoidasida</taxon>
        <taxon>Coccidia</taxon>
        <taxon>Eucoccidiorida</taxon>
        <taxon>Eimeriorina</taxon>
        <taxon>Sarcocystidae</taxon>
        <taxon>Cystoisospora</taxon>
    </lineage>
</organism>
<dbReference type="VEuPathDB" id="ToxoDB:CSUI_010144"/>
<evidence type="ECO:0000256" key="1">
    <source>
        <dbReference type="SAM" id="MobiDB-lite"/>
    </source>
</evidence>
<feature type="region of interest" description="Disordered" evidence="1">
    <location>
        <begin position="26"/>
        <end position="86"/>
    </location>
</feature>
<dbReference type="RefSeq" id="XP_067917776.1">
    <property type="nucleotide sequence ID" value="XM_068070249.1"/>
</dbReference>
<dbReference type="EMBL" id="MIGC01006730">
    <property type="protein sequence ID" value="PHJ16044.1"/>
    <property type="molecule type" value="Genomic_DNA"/>
</dbReference>
<reference evidence="2 3" key="1">
    <citation type="journal article" date="2017" name="Int. J. Parasitol.">
        <title>The genome of the protozoan parasite Cystoisospora suis and a reverse vaccinology approach to identify vaccine candidates.</title>
        <authorList>
            <person name="Palmieri N."/>
            <person name="Shrestha A."/>
            <person name="Ruttkowski B."/>
            <person name="Beck T."/>
            <person name="Vogl C."/>
            <person name="Tomley F."/>
            <person name="Blake D.P."/>
            <person name="Joachim A."/>
        </authorList>
    </citation>
    <scope>NUCLEOTIDE SEQUENCE [LARGE SCALE GENOMIC DNA]</scope>
    <source>
        <strain evidence="2 3">Wien I</strain>
    </source>
</reference>
<dbReference type="PANTHER" id="PTHR12697:SF5">
    <property type="entry name" value="DEOXYHYPUSINE HYDROXYLASE"/>
    <property type="match status" value="1"/>
</dbReference>
<name>A0A2C6KI27_9APIC</name>
<sequence length="382" mass="42208">MLGDETTPLPVRQTCELAVEALYRKTEKKKKKKDSENQIDSRHLSSIGGEEEKKEESKQQKSGKGVIDSLGPSSGTKEAKSREANTSSVRSEEYEWFRYEEDNEYRDAQFNTVDPSEPYPDCASRDVPWLAEQLMNPNEKLWNRYRSLFTLRNLNSPESITAIATALEKDTSSALLRHEIAFVLGQLRPCEAVCDLALQRDVKETEEEKRKLSPHTSPDSPSPSSSHSLADAETTAAASPVSQMSERACADTNKERGSEKDTVRGGLGGKEDENERKEVISKIIGVHTPEGAANVAANALITCLTNEREHSMARHEAALALGSLGASPEAGDIKWMNSDQTIRSLVIDTLQKYRYDTDRVVSESCLVGLDSMQDELGISLGV</sequence>
<dbReference type="SUPFAM" id="SSF48371">
    <property type="entry name" value="ARM repeat"/>
    <property type="match status" value="1"/>
</dbReference>
<feature type="compositionally biased region" description="Basic and acidic residues" evidence="1">
    <location>
        <begin position="248"/>
        <end position="274"/>
    </location>
</feature>
<feature type="compositionally biased region" description="Basic and acidic residues" evidence="1">
    <location>
        <begin position="50"/>
        <end position="59"/>
    </location>
</feature>
<feature type="compositionally biased region" description="Low complexity" evidence="1">
    <location>
        <begin position="214"/>
        <end position="228"/>
    </location>
</feature>
<comment type="caution">
    <text evidence="2">The sequence shown here is derived from an EMBL/GenBank/DDBJ whole genome shotgun (WGS) entry which is preliminary data.</text>
</comment>
<dbReference type="AlphaFoldDB" id="A0A2C6KI27"/>
<accession>A0A2C6KI27</accession>
<feature type="region of interest" description="Disordered" evidence="1">
    <location>
        <begin position="205"/>
        <end position="274"/>
    </location>
</feature>
<dbReference type="GeneID" id="94433460"/>
<dbReference type="InterPro" id="IPR011989">
    <property type="entry name" value="ARM-like"/>
</dbReference>
<dbReference type="OrthoDB" id="421002at2759"/>
<evidence type="ECO:0000313" key="3">
    <source>
        <dbReference type="Proteomes" id="UP000221165"/>
    </source>
</evidence>
<dbReference type="InterPro" id="IPR016024">
    <property type="entry name" value="ARM-type_fold"/>
</dbReference>
<feature type="compositionally biased region" description="Polar residues" evidence="1">
    <location>
        <begin position="236"/>
        <end position="245"/>
    </location>
</feature>
<protein>
    <submittedName>
        <fullName evidence="2">Heat repeat-containing protein</fullName>
    </submittedName>
</protein>
<evidence type="ECO:0000313" key="2">
    <source>
        <dbReference type="EMBL" id="PHJ16044.1"/>
    </source>
</evidence>
<proteinExistence type="predicted"/>
<gene>
    <name evidence="2" type="ORF">CSUI_010144</name>
</gene>
<dbReference type="GO" id="GO:0016491">
    <property type="term" value="F:oxidoreductase activity"/>
    <property type="evidence" value="ECO:0007669"/>
    <property type="project" value="TreeGrafter"/>
</dbReference>
<dbReference type="Proteomes" id="UP000221165">
    <property type="component" value="Unassembled WGS sequence"/>
</dbReference>
<dbReference type="Gene3D" id="1.25.10.10">
    <property type="entry name" value="Leucine-rich Repeat Variant"/>
    <property type="match status" value="1"/>
</dbReference>